<gene>
    <name evidence="2" type="ORF">AAME72_08725</name>
</gene>
<protein>
    <submittedName>
        <fullName evidence="2">GAP family protein</fullName>
    </submittedName>
</protein>
<feature type="transmembrane region" description="Helical" evidence="1">
    <location>
        <begin position="170"/>
        <end position="196"/>
    </location>
</feature>
<name>A0AAU7GIV6_9MICO</name>
<feature type="transmembrane region" description="Helical" evidence="1">
    <location>
        <begin position="38"/>
        <end position="61"/>
    </location>
</feature>
<accession>A0AAU7GIV6</accession>
<feature type="transmembrane region" description="Helical" evidence="1">
    <location>
        <begin position="208"/>
        <end position="230"/>
    </location>
</feature>
<evidence type="ECO:0000256" key="1">
    <source>
        <dbReference type="SAM" id="Phobius"/>
    </source>
</evidence>
<dbReference type="RefSeq" id="WP_348789849.1">
    <property type="nucleotide sequence ID" value="NZ_CP157390.1"/>
</dbReference>
<feature type="transmembrane region" description="Helical" evidence="1">
    <location>
        <begin position="12"/>
        <end position="31"/>
    </location>
</feature>
<feature type="transmembrane region" description="Helical" evidence="1">
    <location>
        <begin position="136"/>
        <end position="158"/>
    </location>
</feature>
<keyword evidence="1" id="KW-0472">Membrane</keyword>
<dbReference type="Pfam" id="PF11139">
    <property type="entry name" value="SfLAP"/>
    <property type="match status" value="1"/>
</dbReference>
<dbReference type="InterPro" id="IPR021315">
    <property type="entry name" value="Gap/Sap"/>
</dbReference>
<reference evidence="2" key="1">
    <citation type="submission" date="2024-05" db="EMBL/GenBank/DDBJ databases">
        <title>The Natural Products Discovery Center: Release of the First 8490 Sequenced Strains for Exploring Actinobacteria Biosynthetic Diversity.</title>
        <authorList>
            <person name="Kalkreuter E."/>
            <person name="Kautsar S.A."/>
            <person name="Yang D."/>
            <person name="Bader C.D."/>
            <person name="Teijaro C.N."/>
            <person name="Fluegel L."/>
            <person name="Davis C.M."/>
            <person name="Simpson J.R."/>
            <person name="Lauterbach L."/>
            <person name="Steele A.D."/>
            <person name="Gui C."/>
            <person name="Meng S."/>
            <person name="Li G."/>
            <person name="Viehrig K."/>
            <person name="Ye F."/>
            <person name="Su P."/>
            <person name="Kiefer A.F."/>
            <person name="Nichols A."/>
            <person name="Cepeda A.J."/>
            <person name="Yan W."/>
            <person name="Fan B."/>
            <person name="Jiang Y."/>
            <person name="Adhikari A."/>
            <person name="Zheng C.-J."/>
            <person name="Schuster L."/>
            <person name="Cowan T.M."/>
            <person name="Smanski M.J."/>
            <person name="Chevrette M.G."/>
            <person name="de Carvalho L.P.S."/>
            <person name="Shen B."/>
        </authorList>
    </citation>
    <scope>NUCLEOTIDE SEQUENCE</scope>
    <source>
        <strain evidence="2">NPDC080035</strain>
    </source>
</reference>
<proteinExistence type="predicted"/>
<keyword evidence="1" id="KW-0812">Transmembrane</keyword>
<sequence>MGGLIVDLIPPLFGILLSPLALMALIAVLVSDRSRANGIAFALAWLAGIVIALAAFFALFGALQLRSARHPPLWVPIVQLVIGAVLVLGAVIVYRRGKARIALMAMASSPREVAAAAPQLPGWLQQVASFRPGRTFLLGLGLFVLNPVDVSCAIIAALEARQAAVTTEAAVVVLTVFALIASLSIVAPVLVVVVRGKAAEPFLLRTRGWVAGNTHVLNAALLLVIGALQLQKGLTGLVG</sequence>
<keyword evidence="1" id="KW-1133">Transmembrane helix</keyword>
<organism evidence="2">
    <name type="scientific">Leifsonia sp. NPDC080035</name>
    <dbReference type="NCBI Taxonomy" id="3143936"/>
    <lineage>
        <taxon>Bacteria</taxon>
        <taxon>Bacillati</taxon>
        <taxon>Actinomycetota</taxon>
        <taxon>Actinomycetes</taxon>
        <taxon>Micrococcales</taxon>
        <taxon>Microbacteriaceae</taxon>
        <taxon>Leifsonia</taxon>
    </lineage>
</organism>
<dbReference type="AlphaFoldDB" id="A0AAU7GIV6"/>
<evidence type="ECO:0000313" key="2">
    <source>
        <dbReference type="EMBL" id="XBM49939.1"/>
    </source>
</evidence>
<dbReference type="EMBL" id="CP157390">
    <property type="protein sequence ID" value="XBM49939.1"/>
    <property type="molecule type" value="Genomic_DNA"/>
</dbReference>
<feature type="transmembrane region" description="Helical" evidence="1">
    <location>
        <begin position="73"/>
        <end position="94"/>
    </location>
</feature>